<feature type="compositionally biased region" description="Polar residues" evidence="1">
    <location>
        <begin position="9"/>
        <end position="25"/>
    </location>
</feature>
<dbReference type="EMBL" id="CP039347">
    <property type="protein sequence ID" value="QCD87589.1"/>
    <property type="molecule type" value="Genomic_DNA"/>
</dbReference>
<proteinExistence type="predicted"/>
<evidence type="ECO:0000256" key="1">
    <source>
        <dbReference type="SAM" id="MobiDB-lite"/>
    </source>
</evidence>
<reference evidence="2 3" key="1">
    <citation type="submission" date="2019-04" db="EMBL/GenBank/DDBJ databases">
        <title>An improved genome assembly and genetic linkage map for asparagus bean, Vigna unguiculata ssp. sesquipedialis.</title>
        <authorList>
            <person name="Xia Q."/>
            <person name="Zhang R."/>
            <person name="Dong Y."/>
        </authorList>
    </citation>
    <scope>NUCLEOTIDE SEQUENCE [LARGE SCALE GENOMIC DNA]</scope>
    <source>
        <tissue evidence="2">Leaf</tissue>
    </source>
</reference>
<feature type="region of interest" description="Disordered" evidence="1">
    <location>
        <begin position="1"/>
        <end position="25"/>
    </location>
</feature>
<organism evidence="2 3">
    <name type="scientific">Vigna unguiculata</name>
    <name type="common">Cowpea</name>
    <dbReference type="NCBI Taxonomy" id="3917"/>
    <lineage>
        <taxon>Eukaryota</taxon>
        <taxon>Viridiplantae</taxon>
        <taxon>Streptophyta</taxon>
        <taxon>Embryophyta</taxon>
        <taxon>Tracheophyta</taxon>
        <taxon>Spermatophyta</taxon>
        <taxon>Magnoliopsida</taxon>
        <taxon>eudicotyledons</taxon>
        <taxon>Gunneridae</taxon>
        <taxon>Pentapetalae</taxon>
        <taxon>rosids</taxon>
        <taxon>fabids</taxon>
        <taxon>Fabales</taxon>
        <taxon>Fabaceae</taxon>
        <taxon>Papilionoideae</taxon>
        <taxon>50 kb inversion clade</taxon>
        <taxon>NPAAA clade</taxon>
        <taxon>indigoferoid/millettioid clade</taxon>
        <taxon>Phaseoleae</taxon>
        <taxon>Vigna</taxon>
    </lineage>
</organism>
<protein>
    <submittedName>
        <fullName evidence="2">Uncharacterized protein</fullName>
    </submittedName>
</protein>
<evidence type="ECO:0000313" key="3">
    <source>
        <dbReference type="Proteomes" id="UP000501690"/>
    </source>
</evidence>
<accession>A0A4D6LG02</accession>
<sequence>MQKTRTRSKNVSTFAPPSSSQIWTTVPSPPDSRLTMAAPPVTVAVHPCTSAHQIGQEEPLHLQHFPRTRTAPDQNLQMIHRTPPAGTCTPLQATMEAAACNLHYSFCTIAQHHLLASTQQRPSPPQLRHVPATFRTSHGHAGKCCWSKVTVNHHVVSLAREEVGAAAP</sequence>
<name>A0A4D6LG02_VIGUN</name>
<evidence type="ECO:0000313" key="2">
    <source>
        <dbReference type="EMBL" id="QCD87589.1"/>
    </source>
</evidence>
<gene>
    <name evidence="2" type="ORF">DEO72_LG3g2127</name>
</gene>
<keyword evidence="3" id="KW-1185">Reference proteome</keyword>
<dbReference type="Proteomes" id="UP000501690">
    <property type="component" value="Linkage Group LG3"/>
</dbReference>
<dbReference type="AlphaFoldDB" id="A0A4D6LG02"/>